<reference evidence="9 10" key="1">
    <citation type="submission" date="2020-03" db="EMBL/GenBank/DDBJ databases">
        <title>Soil Listeria distribution.</title>
        <authorList>
            <person name="Liao J."/>
            <person name="Wiedmann M."/>
        </authorList>
    </citation>
    <scope>NUCLEOTIDE SEQUENCE [LARGE SCALE GENOMIC DNA]</scope>
    <source>
        <strain evidence="9 10">FSL L7-1507</strain>
    </source>
</reference>
<dbReference type="GO" id="GO:0008855">
    <property type="term" value="F:exodeoxyribonuclease VII activity"/>
    <property type="evidence" value="ECO:0007669"/>
    <property type="project" value="UniProtKB-UniRule"/>
</dbReference>
<comment type="subcellular location">
    <subcellularLocation>
        <location evidence="5 6">Cytoplasm</location>
    </subcellularLocation>
</comment>
<dbReference type="GO" id="GO:0005737">
    <property type="term" value="C:cytoplasm"/>
    <property type="evidence" value="ECO:0007669"/>
    <property type="project" value="UniProtKB-SubCell"/>
</dbReference>
<comment type="similarity">
    <text evidence="5 6">Belongs to the XseA family.</text>
</comment>
<dbReference type="CDD" id="cd04489">
    <property type="entry name" value="ExoVII_LU_OBF"/>
    <property type="match status" value="1"/>
</dbReference>
<dbReference type="AlphaFoldDB" id="A0A841ZNI8"/>
<dbReference type="EMBL" id="JAARRM010000001">
    <property type="protein sequence ID" value="MBC1521087.1"/>
    <property type="molecule type" value="Genomic_DNA"/>
</dbReference>
<evidence type="ECO:0000256" key="5">
    <source>
        <dbReference type="HAMAP-Rule" id="MF_00378"/>
    </source>
</evidence>
<evidence type="ECO:0000256" key="3">
    <source>
        <dbReference type="ARBA" id="ARBA00022801"/>
    </source>
</evidence>
<evidence type="ECO:0000259" key="7">
    <source>
        <dbReference type="Pfam" id="PF02601"/>
    </source>
</evidence>
<dbReference type="EC" id="3.1.11.6" evidence="5"/>
<comment type="caution">
    <text evidence="9">The sequence shown here is derived from an EMBL/GenBank/DDBJ whole genome shotgun (WGS) entry which is preliminary data.</text>
</comment>
<dbReference type="NCBIfam" id="TIGR00237">
    <property type="entry name" value="xseA"/>
    <property type="match status" value="1"/>
</dbReference>
<proteinExistence type="inferred from homology"/>
<keyword evidence="1 5" id="KW-0963">Cytoplasm</keyword>
<dbReference type="GO" id="GO:0009318">
    <property type="term" value="C:exodeoxyribonuclease VII complex"/>
    <property type="evidence" value="ECO:0007669"/>
    <property type="project" value="UniProtKB-UniRule"/>
</dbReference>
<evidence type="ECO:0000259" key="8">
    <source>
        <dbReference type="Pfam" id="PF13742"/>
    </source>
</evidence>
<dbReference type="PANTHER" id="PTHR30008">
    <property type="entry name" value="EXODEOXYRIBONUCLEASE 7 LARGE SUBUNIT"/>
    <property type="match status" value="1"/>
</dbReference>
<dbReference type="InterPro" id="IPR003753">
    <property type="entry name" value="Exonuc_VII_L"/>
</dbReference>
<dbReference type="GO" id="GO:0006308">
    <property type="term" value="P:DNA catabolic process"/>
    <property type="evidence" value="ECO:0007669"/>
    <property type="project" value="UniProtKB-UniRule"/>
</dbReference>
<comment type="catalytic activity">
    <reaction evidence="5 6">
        <text>Exonucleolytic cleavage in either 5'- to 3'- or 3'- to 5'-direction to yield nucleoside 5'-phosphates.</text>
        <dbReference type="EC" id="3.1.11.6"/>
    </reaction>
</comment>
<accession>A0A841ZNI8</accession>
<protein>
    <recommendedName>
        <fullName evidence="5">Exodeoxyribonuclease 7 large subunit</fullName>
        <ecNumber evidence="5">3.1.11.6</ecNumber>
    </recommendedName>
    <alternativeName>
        <fullName evidence="5">Exodeoxyribonuclease VII large subunit</fullName>
        <shortName evidence="5">Exonuclease VII large subunit</shortName>
    </alternativeName>
</protein>
<evidence type="ECO:0000313" key="10">
    <source>
        <dbReference type="Proteomes" id="UP000559885"/>
    </source>
</evidence>
<name>A0A841ZNI8_9LIST</name>
<keyword evidence="3 5" id="KW-0378">Hydrolase</keyword>
<comment type="function">
    <text evidence="5">Bidirectionally degrades single-stranded DNA into large acid-insoluble oligonucleotides, which are then degraded further into small acid-soluble oligonucleotides.</text>
</comment>
<feature type="domain" description="Exonuclease VII large subunit C-terminal" evidence="7">
    <location>
        <begin position="126"/>
        <end position="439"/>
    </location>
</feature>
<evidence type="ECO:0000313" key="9">
    <source>
        <dbReference type="EMBL" id="MBC1521087.1"/>
    </source>
</evidence>
<evidence type="ECO:0000256" key="6">
    <source>
        <dbReference type="RuleBase" id="RU004355"/>
    </source>
</evidence>
<dbReference type="Pfam" id="PF02601">
    <property type="entry name" value="Exonuc_VII_L"/>
    <property type="match status" value="1"/>
</dbReference>
<dbReference type="HAMAP" id="MF_00378">
    <property type="entry name" value="Exonuc_7_L"/>
    <property type="match status" value="1"/>
</dbReference>
<comment type="subunit">
    <text evidence="5">Heterooligomer composed of large and small subunits.</text>
</comment>
<gene>
    <name evidence="5" type="primary">xseA</name>
    <name evidence="9" type="ORF">HB912_05390</name>
</gene>
<dbReference type="Pfam" id="PF13742">
    <property type="entry name" value="tRNA_anti_2"/>
    <property type="match status" value="1"/>
</dbReference>
<sequence>MILQEKYLTVEALTKYIERKFEVDPYLKQVFVKGEISNLKMPASGHLYFTLKDEAAMIRVVMFAKSVQKLNFKPEDGMNILLTGRISVFTKTGRYQFYAEGMEPDGIGALYVQFEQLKAKLEKEGLFDARHKKVLPSFPSKIAVVTSRTGAAVRDILTTIHRRMPSVEVLVYPTLVQGEGSAQKVAQNIARINQRNDIDLMIIGRGGGSLEELWAFNEEVVVRSVYDSDVPVISAVGHETDFSLSDFAADVRAATPTAAAELAVPHAADLLERLSERKYRLTHSLNLIFERRQADLLALKEKLQFYGPRRLLENQIERLDFDRLKLEQAMKQQLERKQFQFERVSGRLKSHSPVYELRKSEQTLNELTRRLQTAAAVTVKDKRHQFVRQIEALEYLNPLSLLKRGFGLTYKENTLVKHIDEIELGDEVSVRIYGGKFQANVTAKEEMEIGNEKGADI</sequence>
<dbReference type="Proteomes" id="UP000559885">
    <property type="component" value="Unassembled WGS sequence"/>
</dbReference>
<evidence type="ECO:0000256" key="2">
    <source>
        <dbReference type="ARBA" id="ARBA00022722"/>
    </source>
</evidence>
<dbReference type="InterPro" id="IPR020579">
    <property type="entry name" value="Exonuc_VII_lsu_C"/>
</dbReference>
<keyword evidence="2 5" id="KW-0540">Nuclease</keyword>
<organism evidence="9 10">
    <name type="scientific">Listeria aquatica</name>
    <dbReference type="NCBI Taxonomy" id="1494960"/>
    <lineage>
        <taxon>Bacteria</taxon>
        <taxon>Bacillati</taxon>
        <taxon>Bacillota</taxon>
        <taxon>Bacilli</taxon>
        <taxon>Bacillales</taxon>
        <taxon>Listeriaceae</taxon>
        <taxon>Listeria</taxon>
    </lineage>
</organism>
<dbReference type="PANTHER" id="PTHR30008:SF0">
    <property type="entry name" value="EXODEOXYRIBONUCLEASE 7 LARGE SUBUNIT"/>
    <property type="match status" value="1"/>
</dbReference>
<dbReference type="GO" id="GO:0003676">
    <property type="term" value="F:nucleic acid binding"/>
    <property type="evidence" value="ECO:0007669"/>
    <property type="project" value="InterPro"/>
</dbReference>
<dbReference type="InterPro" id="IPR025824">
    <property type="entry name" value="OB-fold_nuc-bd_dom"/>
</dbReference>
<keyword evidence="4 5" id="KW-0269">Exonuclease</keyword>
<feature type="domain" description="OB-fold nucleic acid binding" evidence="8">
    <location>
        <begin position="8"/>
        <end position="103"/>
    </location>
</feature>
<evidence type="ECO:0000256" key="4">
    <source>
        <dbReference type="ARBA" id="ARBA00022839"/>
    </source>
</evidence>
<evidence type="ECO:0000256" key="1">
    <source>
        <dbReference type="ARBA" id="ARBA00022490"/>
    </source>
</evidence>